<dbReference type="GeneID" id="6077745"/>
<feature type="region of interest" description="Disordered" evidence="1">
    <location>
        <begin position="25"/>
        <end position="61"/>
    </location>
</feature>
<name>B0DE48_LACBS</name>
<accession>B0DE48</accession>
<dbReference type="KEGG" id="lbc:LACBIDRAFT_328223"/>
<dbReference type="AlphaFoldDB" id="B0DE48"/>
<protein>
    <submittedName>
        <fullName evidence="2">Predicted protein</fullName>
    </submittedName>
</protein>
<dbReference type="HOGENOM" id="CLU_2237069_0_0_1"/>
<evidence type="ECO:0000256" key="1">
    <source>
        <dbReference type="SAM" id="MobiDB-lite"/>
    </source>
</evidence>
<sequence>MWSLEHLHNMKILLSRHHVAKITKAHDETRSLPNKQGPRRHCDDAAHINPGGPGGFKLPQTPVSGLNLQLESQNGNGWEKMAVNGLYGRLPTLSITANSSPNGNG</sequence>
<dbReference type="InParanoid" id="B0DE48"/>
<dbReference type="EMBL" id="DS547105">
    <property type="protein sequence ID" value="EDR07325.1"/>
    <property type="molecule type" value="Genomic_DNA"/>
</dbReference>
<proteinExistence type="predicted"/>
<evidence type="ECO:0000313" key="2">
    <source>
        <dbReference type="EMBL" id="EDR07325.1"/>
    </source>
</evidence>
<gene>
    <name evidence="2" type="ORF">LACBIDRAFT_328223</name>
</gene>
<evidence type="ECO:0000313" key="3">
    <source>
        <dbReference type="Proteomes" id="UP000001194"/>
    </source>
</evidence>
<organism evidence="3">
    <name type="scientific">Laccaria bicolor (strain S238N-H82 / ATCC MYA-4686)</name>
    <name type="common">Bicoloured deceiver</name>
    <name type="synonym">Laccaria laccata var. bicolor</name>
    <dbReference type="NCBI Taxonomy" id="486041"/>
    <lineage>
        <taxon>Eukaryota</taxon>
        <taxon>Fungi</taxon>
        <taxon>Dikarya</taxon>
        <taxon>Basidiomycota</taxon>
        <taxon>Agaricomycotina</taxon>
        <taxon>Agaricomycetes</taxon>
        <taxon>Agaricomycetidae</taxon>
        <taxon>Agaricales</taxon>
        <taxon>Agaricineae</taxon>
        <taxon>Hydnangiaceae</taxon>
        <taxon>Laccaria</taxon>
    </lineage>
</organism>
<dbReference type="RefSeq" id="XP_001882256.1">
    <property type="nucleotide sequence ID" value="XM_001882221.1"/>
</dbReference>
<keyword evidence="3" id="KW-1185">Reference proteome</keyword>
<dbReference type="Proteomes" id="UP000001194">
    <property type="component" value="Unassembled WGS sequence"/>
</dbReference>
<reference evidence="2 3" key="1">
    <citation type="journal article" date="2008" name="Nature">
        <title>The genome of Laccaria bicolor provides insights into mycorrhizal symbiosis.</title>
        <authorList>
            <person name="Martin F."/>
            <person name="Aerts A."/>
            <person name="Ahren D."/>
            <person name="Brun A."/>
            <person name="Danchin E.G.J."/>
            <person name="Duchaussoy F."/>
            <person name="Gibon J."/>
            <person name="Kohler A."/>
            <person name="Lindquist E."/>
            <person name="Pereda V."/>
            <person name="Salamov A."/>
            <person name="Shapiro H.J."/>
            <person name="Wuyts J."/>
            <person name="Blaudez D."/>
            <person name="Buee M."/>
            <person name="Brokstein P."/>
            <person name="Canbaeck B."/>
            <person name="Cohen D."/>
            <person name="Courty P.E."/>
            <person name="Coutinho P.M."/>
            <person name="Delaruelle C."/>
            <person name="Detter J.C."/>
            <person name="Deveau A."/>
            <person name="DiFazio S."/>
            <person name="Duplessis S."/>
            <person name="Fraissinet-Tachet L."/>
            <person name="Lucic E."/>
            <person name="Frey-Klett P."/>
            <person name="Fourrey C."/>
            <person name="Feussner I."/>
            <person name="Gay G."/>
            <person name="Grimwood J."/>
            <person name="Hoegger P.J."/>
            <person name="Jain P."/>
            <person name="Kilaru S."/>
            <person name="Labbe J."/>
            <person name="Lin Y.C."/>
            <person name="Legue V."/>
            <person name="Le Tacon F."/>
            <person name="Marmeisse R."/>
            <person name="Melayah D."/>
            <person name="Montanini B."/>
            <person name="Muratet M."/>
            <person name="Nehls U."/>
            <person name="Niculita-Hirzel H."/>
            <person name="Oudot-Le Secq M.P."/>
            <person name="Peter M."/>
            <person name="Quesneville H."/>
            <person name="Rajashekar B."/>
            <person name="Reich M."/>
            <person name="Rouhier N."/>
            <person name="Schmutz J."/>
            <person name="Yin T."/>
            <person name="Chalot M."/>
            <person name="Henrissat B."/>
            <person name="Kuees U."/>
            <person name="Lucas S."/>
            <person name="Van de Peer Y."/>
            <person name="Podila G.K."/>
            <person name="Polle A."/>
            <person name="Pukkila P.J."/>
            <person name="Richardson P.M."/>
            <person name="Rouze P."/>
            <person name="Sanders I.R."/>
            <person name="Stajich J.E."/>
            <person name="Tunlid A."/>
            <person name="Tuskan G."/>
            <person name="Grigoriev I.V."/>
        </authorList>
    </citation>
    <scope>NUCLEOTIDE SEQUENCE [LARGE SCALE GENOMIC DNA]</scope>
    <source>
        <strain evidence="3">S238N-H82 / ATCC MYA-4686</strain>
    </source>
</reference>